<keyword evidence="3" id="KW-1185">Reference proteome</keyword>
<feature type="domain" description="Thiaminase-2/PQQC" evidence="1">
    <location>
        <begin position="26"/>
        <end position="90"/>
    </location>
</feature>
<organism evidence="2 3">
    <name type="scientific">Cadophora malorum</name>
    <dbReference type="NCBI Taxonomy" id="108018"/>
    <lineage>
        <taxon>Eukaryota</taxon>
        <taxon>Fungi</taxon>
        <taxon>Dikarya</taxon>
        <taxon>Ascomycota</taxon>
        <taxon>Pezizomycotina</taxon>
        <taxon>Leotiomycetes</taxon>
        <taxon>Helotiales</taxon>
        <taxon>Ploettnerulaceae</taxon>
        <taxon>Cadophora</taxon>
    </lineage>
</organism>
<dbReference type="CDD" id="cd19357">
    <property type="entry name" value="TenA_E_At3g16990-like"/>
    <property type="match status" value="1"/>
</dbReference>
<dbReference type="PANTHER" id="PTHR41813:SF2">
    <property type="entry name" value="REGULATOR PAB1642, PUTATIVE (AFU_ORTHOLOGUE AFUA_3G11955)-RELATED"/>
    <property type="match status" value="1"/>
</dbReference>
<evidence type="ECO:0000259" key="1">
    <source>
        <dbReference type="Pfam" id="PF03070"/>
    </source>
</evidence>
<gene>
    <name evidence="2" type="ORF">IFR04_007760</name>
</gene>
<dbReference type="PANTHER" id="PTHR41813">
    <property type="entry name" value="REGULATOR PAB1642, PUTATIVE (AFU_ORTHOLOGUE AFUA_3G11955)-RELATED"/>
    <property type="match status" value="1"/>
</dbReference>
<accession>A0A8H7WA99</accession>
<sequence length="256" mass="28376">MSPPTKLTTQLLSLEPQAFTQATQSPFLSHAGGGTLSKDVLQKWLAQDRLYAQAYIRFAALLLANVRLSGRVDRSSFEERLLDLILSSITNVRRELKFFEDVASRYNLNISSSSSSSISKDENDPGVSEGVKLYRKLFFEVGEAVESGTMGMLEGMVLLWGTEVCYLTAWRYAASCSSGGSQGKEADGGALRKEFIPNWTSDEFAAFVDEIAGFVDGLWEMEGEGDGSEGGVKREWVEGIWKRVLDVERVFWPVVE</sequence>
<evidence type="ECO:0000313" key="2">
    <source>
        <dbReference type="EMBL" id="KAG4419068.1"/>
    </source>
</evidence>
<dbReference type="EMBL" id="JAFJYH010000113">
    <property type="protein sequence ID" value="KAG4419068.1"/>
    <property type="molecule type" value="Genomic_DNA"/>
</dbReference>
<proteinExistence type="predicted"/>
<dbReference type="AlphaFoldDB" id="A0A8H7WA99"/>
<dbReference type="InterPro" id="IPR004305">
    <property type="entry name" value="Thiaminase-2/PQQC"/>
</dbReference>
<dbReference type="InterPro" id="IPR053261">
    <property type="entry name" value="Polyketide-peptide_reg"/>
</dbReference>
<evidence type="ECO:0000313" key="3">
    <source>
        <dbReference type="Proteomes" id="UP000664132"/>
    </source>
</evidence>
<dbReference type="Gene3D" id="1.20.910.10">
    <property type="entry name" value="Heme oxygenase-like"/>
    <property type="match status" value="1"/>
</dbReference>
<dbReference type="Proteomes" id="UP000664132">
    <property type="component" value="Unassembled WGS sequence"/>
</dbReference>
<protein>
    <recommendedName>
        <fullName evidence="1">Thiaminase-2/PQQC domain-containing protein</fullName>
    </recommendedName>
</protein>
<dbReference type="GO" id="GO:0006772">
    <property type="term" value="P:thiamine metabolic process"/>
    <property type="evidence" value="ECO:0007669"/>
    <property type="project" value="UniProtKB-ARBA"/>
</dbReference>
<reference evidence="2" key="1">
    <citation type="submission" date="2021-02" db="EMBL/GenBank/DDBJ databases">
        <title>Genome sequence Cadophora malorum strain M34.</title>
        <authorList>
            <person name="Stefanovic E."/>
            <person name="Vu D."/>
            <person name="Scully C."/>
            <person name="Dijksterhuis J."/>
            <person name="Roader J."/>
            <person name="Houbraken J."/>
        </authorList>
    </citation>
    <scope>NUCLEOTIDE SEQUENCE</scope>
    <source>
        <strain evidence="2">M34</strain>
    </source>
</reference>
<dbReference type="OrthoDB" id="37730at2759"/>
<dbReference type="SUPFAM" id="SSF48613">
    <property type="entry name" value="Heme oxygenase-like"/>
    <property type="match status" value="1"/>
</dbReference>
<name>A0A8H7WA99_9HELO</name>
<dbReference type="InterPro" id="IPR016084">
    <property type="entry name" value="Haem_Oase-like_multi-hlx"/>
</dbReference>
<comment type="caution">
    <text evidence="2">The sequence shown here is derived from an EMBL/GenBank/DDBJ whole genome shotgun (WGS) entry which is preliminary data.</text>
</comment>
<dbReference type="Pfam" id="PF03070">
    <property type="entry name" value="TENA_THI-4"/>
    <property type="match status" value="1"/>
</dbReference>